<name>A0A6V8PN32_9ACTN</name>
<feature type="domain" description="Transposase IS204/IS1001/IS1096/IS1165 zinc-finger" evidence="3">
    <location>
        <begin position="43"/>
        <end position="86"/>
    </location>
</feature>
<evidence type="ECO:0000259" key="1">
    <source>
        <dbReference type="Pfam" id="PF01610"/>
    </source>
</evidence>
<dbReference type="Pfam" id="PF14690">
    <property type="entry name" value="Zn_ribbon_ISL3"/>
    <property type="match status" value="1"/>
</dbReference>
<sequence length="417" mass="48696">MQQRDYLTRLLGFQGFNVLKVEIDQEGDIEKAIITLGRSNEYICSNCGRKLHSAHSSFTQEVRHLHLWRYITILKFEKVKVRCPDCGVKVENLDFLEKNKRITKELTHQVSELCKVMTIEDVATFEHLNWQTVKEIDKKAIVKAQAGRTLEGINVLGVDEISVGHGHNYWHLISSLEGANGPEMLYVGEGRKEEDLKPFWRCFGKERAKKITHGVMDMAKGFIRSFRSHCPSIKIIYDKFHVMRHLLNALNEVRKAEFRRSGKKMKGLLCGKKFILLKRMSNLRGDARKALKGLLSVNRRIYKAHLLKESFGQLWSYRYKGAAVRFWDNWKEQLKWQRLEPYKKFTAMIDRHMDGILGYCDKKVSLGYIEGTNLKARNIIRRAYGYRDKEYMKLKIIQGCSSIGVFRPYPFPLHHNP</sequence>
<reference evidence="4 5" key="1">
    <citation type="journal article" date="2020" name="Front. Microbiol.">
        <title>Single-cell genomics of novel Actinobacteria with the Wood-Ljungdahl pathway discovered in a serpentinizing system.</title>
        <authorList>
            <person name="Merino N."/>
            <person name="Kawai M."/>
            <person name="Boyd E.S."/>
            <person name="Colman D.R."/>
            <person name="McGlynn S.E."/>
            <person name="Nealson K.H."/>
            <person name="Kurokawa K."/>
            <person name="Hongoh Y."/>
        </authorList>
    </citation>
    <scope>NUCLEOTIDE SEQUENCE [LARGE SCALE GENOMIC DNA]</scope>
    <source>
        <strain evidence="4 5">S42</strain>
    </source>
</reference>
<evidence type="ECO:0000259" key="3">
    <source>
        <dbReference type="Pfam" id="PF14690"/>
    </source>
</evidence>
<dbReference type="Pfam" id="PF01610">
    <property type="entry name" value="DDE_Tnp_ISL3"/>
    <property type="match status" value="1"/>
</dbReference>
<feature type="domain" description="Transposase IS204/IS1001/IS1096/IS1165 helix-turn-helix" evidence="2">
    <location>
        <begin position="91"/>
        <end position="139"/>
    </location>
</feature>
<evidence type="ECO:0008006" key="6">
    <source>
        <dbReference type="Google" id="ProtNLM"/>
    </source>
</evidence>
<evidence type="ECO:0000259" key="2">
    <source>
        <dbReference type="Pfam" id="PF13542"/>
    </source>
</evidence>
<dbReference type="InterPro" id="IPR029261">
    <property type="entry name" value="Transposase_Znf"/>
</dbReference>
<proteinExistence type="predicted"/>
<dbReference type="InterPro" id="IPR032877">
    <property type="entry name" value="Transposase_HTH"/>
</dbReference>
<dbReference type="PANTHER" id="PTHR33498:SF1">
    <property type="entry name" value="TRANSPOSASE FOR INSERTION SEQUENCE ELEMENT IS1557"/>
    <property type="match status" value="1"/>
</dbReference>
<dbReference type="Proteomes" id="UP000568877">
    <property type="component" value="Unassembled WGS sequence"/>
</dbReference>
<evidence type="ECO:0000313" key="5">
    <source>
        <dbReference type="Proteomes" id="UP000568877"/>
    </source>
</evidence>
<dbReference type="AlphaFoldDB" id="A0A6V8PN32"/>
<organism evidence="4 5">
    <name type="scientific">Candidatus Hakubella thermalkaliphila</name>
    <dbReference type="NCBI Taxonomy" id="2754717"/>
    <lineage>
        <taxon>Bacteria</taxon>
        <taxon>Bacillati</taxon>
        <taxon>Actinomycetota</taxon>
        <taxon>Actinomycetota incertae sedis</taxon>
        <taxon>Candidatus Hakubellales</taxon>
        <taxon>Candidatus Hakubellaceae</taxon>
        <taxon>Candidatus Hakubella</taxon>
    </lineage>
</organism>
<comment type="caution">
    <text evidence="4">The sequence shown here is derived from an EMBL/GenBank/DDBJ whole genome shotgun (WGS) entry which is preliminary data.</text>
</comment>
<protein>
    <recommendedName>
        <fullName evidence="6">Transposase</fullName>
    </recommendedName>
</protein>
<dbReference type="PANTHER" id="PTHR33498">
    <property type="entry name" value="TRANSPOSASE FOR INSERTION SEQUENCE ELEMENT IS1557"/>
    <property type="match status" value="1"/>
</dbReference>
<dbReference type="InterPro" id="IPR002560">
    <property type="entry name" value="Transposase_DDE"/>
</dbReference>
<accession>A0A6V8PN32</accession>
<gene>
    <name evidence="4" type="ORF">HKBW3S42_00770</name>
</gene>
<feature type="domain" description="Transposase IS204/IS1001/IS1096/IS1165 DDE" evidence="1">
    <location>
        <begin position="156"/>
        <end position="396"/>
    </location>
</feature>
<dbReference type="Pfam" id="PF13542">
    <property type="entry name" value="HTH_Tnp_ISL3"/>
    <property type="match status" value="1"/>
</dbReference>
<dbReference type="InterPro" id="IPR047951">
    <property type="entry name" value="Transpos_ISL3"/>
</dbReference>
<dbReference type="NCBIfam" id="NF033550">
    <property type="entry name" value="transpos_ISL3"/>
    <property type="match status" value="1"/>
</dbReference>
<evidence type="ECO:0000313" key="4">
    <source>
        <dbReference type="EMBL" id="GFP32466.1"/>
    </source>
</evidence>
<dbReference type="EMBL" id="BLSA01000081">
    <property type="protein sequence ID" value="GFP32466.1"/>
    <property type="molecule type" value="Genomic_DNA"/>
</dbReference>